<feature type="transmembrane region" description="Helical" evidence="6">
    <location>
        <begin position="309"/>
        <end position="330"/>
    </location>
</feature>
<dbReference type="RefSeq" id="WP_377930799.1">
    <property type="nucleotide sequence ID" value="NZ_JBHUEM010000055.1"/>
</dbReference>
<feature type="transmembrane region" description="Helical" evidence="6">
    <location>
        <begin position="221"/>
        <end position="238"/>
    </location>
</feature>
<feature type="transmembrane region" description="Helical" evidence="6">
    <location>
        <begin position="12"/>
        <end position="33"/>
    </location>
</feature>
<feature type="transmembrane region" description="Helical" evidence="6">
    <location>
        <begin position="72"/>
        <end position="93"/>
    </location>
</feature>
<accession>A0ABW4LXH3</accession>
<evidence type="ECO:0000256" key="2">
    <source>
        <dbReference type="ARBA" id="ARBA00022448"/>
    </source>
</evidence>
<keyword evidence="2" id="KW-0813">Transport</keyword>
<feature type="transmembrane region" description="Helical" evidence="6">
    <location>
        <begin position="167"/>
        <end position="185"/>
    </location>
</feature>
<reference evidence="9" key="1">
    <citation type="journal article" date="2019" name="Int. J. Syst. Evol. Microbiol.">
        <title>The Global Catalogue of Microorganisms (GCM) 10K type strain sequencing project: providing services to taxonomists for standard genome sequencing and annotation.</title>
        <authorList>
            <consortium name="The Broad Institute Genomics Platform"/>
            <consortium name="The Broad Institute Genome Sequencing Center for Infectious Disease"/>
            <person name="Wu L."/>
            <person name="Ma J."/>
        </authorList>
    </citation>
    <scope>NUCLEOTIDE SEQUENCE [LARGE SCALE GENOMIC DNA]</scope>
    <source>
        <strain evidence="9">CCUG 49339</strain>
    </source>
</reference>
<dbReference type="InterPro" id="IPR011701">
    <property type="entry name" value="MFS"/>
</dbReference>
<organism evidence="8 9">
    <name type="scientific">Bacillus salitolerans</name>
    <dbReference type="NCBI Taxonomy" id="1437434"/>
    <lineage>
        <taxon>Bacteria</taxon>
        <taxon>Bacillati</taxon>
        <taxon>Bacillota</taxon>
        <taxon>Bacilli</taxon>
        <taxon>Bacillales</taxon>
        <taxon>Bacillaceae</taxon>
        <taxon>Bacillus</taxon>
    </lineage>
</organism>
<evidence type="ECO:0000313" key="9">
    <source>
        <dbReference type="Proteomes" id="UP001597214"/>
    </source>
</evidence>
<feature type="transmembrane region" description="Helical" evidence="6">
    <location>
        <begin position="141"/>
        <end position="161"/>
    </location>
</feature>
<dbReference type="PANTHER" id="PTHR23530">
    <property type="entry name" value="TRANSPORT PROTEIN-RELATED"/>
    <property type="match status" value="1"/>
</dbReference>
<name>A0ABW4LXH3_9BACI</name>
<dbReference type="EMBL" id="JBHUEM010000055">
    <property type="protein sequence ID" value="MFD1739559.1"/>
    <property type="molecule type" value="Genomic_DNA"/>
</dbReference>
<keyword evidence="3 6" id="KW-0812">Transmembrane</keyword>
<dbReference type="InterPro" id="IPR053160">
    <property type="entry name" value="MFS_DHA3_Transporter"/>
</dbReference>
<comment type="subcellular location">
    <subcellularLocation>
        <location evidence="1">Cell membrane</location>
        <topology evidence="1">Multi-pass membrane protein</topology>
    </subcellularLocation>
</comment>
<evidence type="ECO:0000313" key="8">
    <source>
        <dbReference type="EMBL" id="MFD1739559.1"/>
    </source>
</evidence>
<feature type="transmembrane region" description="Helical" evidence="6">
    <location>
        <begin position="258"/>
        <end position="276"/>
    </location>
</feature>
<feature type="transmembrane region" description="Helical" evidence="6">
    <location>
        <begin position="99"/>
        <end position="120"/>
    </location>
</feature>
<feature type="domain" description="Major facilitator superfamily (MFS) profile" evidence="7">
    <location>
        <begin position="1"/>
        <end position="399"/>
    </location>
</feature>
<sequence length="411" mass="46341">MLYARLNRNISKIFLIVGCQSFILAYVIERIFALERGLSILEMQYILIIYSTTSLILEVPFGVLADKWKKKYVLSLGIFFCCFEFFISIYAYSFTVFSLAFLLAAIGGSLKSGIMDSILFETLKGIKRESEFEKFKGYVNLLKYMTSGIAGIVGGYVAYYYGLEYSYWFSLFGLILAALVSLTLYEPVALSNKPTEDEGSKLNSFILHIMTSVKIVRSKPGLFQVMIYGSIIGAILYGQLHEMSSIIYPDIGIPLSHFGYISLTITLFGGLAGVWAYKVREKLGYVTTFGMILGISIISIYLYSEATMWWHVVYLVVAIFMMELVSPLTAGYVHHRIEDQYRVTISSLDSFLINALTILVSLLFGYVAEQWSIYVAYKMMAMILMVYGVFIVMLKIKSRVRGGASSVRQGV</sequence>
<comment type="caution">
    <text evidence="8">The sequence shown here is derived from an EMBL/GenBank/DDBJ whole genome shotgun (WGS) entry which is preliminary data.</text>
</comment>
<feature type="transmembrane region" description="Helical" evidence="6">
    <location>
        <begin position="351"/>
        <end position="368"/>
    </location>
</feature>
<gene>
    <name evidence="8" type="ORF">ACFSCX_24050</name>
</gene>
<keyword evidence="5 6" id="KW-0472">Membrane</keyword>
<dbReference type="SUPFAM" id="SSF103473">
    <property type="entry name" value="MFS general substrate transporter"/>
    <property type="match status" value="1"/>
</dbReference>
<dbReference type="Pfam" id="PF07690">
    <property type="entry name" value="MFS_1"/>
    <property type="match status" value="1"/>
</dbReference>
<evidence type="ECO:0000259" key="7">
    <source>
        <dbReference type="PROSITE" id="PS50850"/>
    </source>
</evidence>
<keyword evidence="9" id="KW-1185">Reference proteome</keyword>
<dbReference type="Proteomes" id="UP001597214">
    <property type="component" value="Unassembled WGS sequence"/>
</dbReference>
<evidence type="ECO:0000256" key="6">
    <source>
        <dbReference type="SAM" id="Phobius"/>
    </source>
</evidence>
<feature type="transmembrane region" description="Helical" evidence="6">
    <location>
        <begin position="45"/>
        <end position="65"/>
    </location>
</feature>
<feature type="transmembrane region" description="Helical" evidence="6">
    <location>
        <begin position="374"/>
        <end position="394"/>
    </location>
</feature>
<feature type="transmembrane region" description="Helical" evidence="6">
    <location>
        <begin position="283"/>
        <end position="303"/>
    </location>
</feature>
<dbReference type="Gene3D" id="1.20.1250.20">
    <property type="entry name" value="MFS general substrate transporter like domains"/>
    <property type="match status" value="1"/>
</dbReference>
<evidence type="ECO:0000256" key="3">
    <source>
        <dbReference type="ARBA" id="ARBA00022692"/>
    </source>
</evidence>
<dbReference type="InterPro" id="IPR036259">
    <property type="entry name" value="MFS_trans_sf"/>
</dbReference>
<keyword evidence="4 6" id="KW-1133">Transmembrane helix</keyword>
<dbReference type="PROSITE" id="PS50850">
    <property type="entry name" value="MFS"/>
    <property type="match status" value="1"/>
</dbReference>
<evidence type="ECO:0000256" key="5">
    <source>
        <dbReference type="ARBA" id="ARBA00023136"/>
    </source>
</evidence>
<evidence type="ECO:0000256" key="4">
    <source>
        <dbReference type="ARBA" id="ARBA00022989"/>
    </source>
</evidence>
<dbReference type="PANTHER" id="PTHR23530:SF1">
    <property type="entry name" value="PERMEASE, MAJOR FACILITATOR SUPERFAMILY-RELATED"/>
    <property type="match status" value="1"/>
</dbReference>
<proteinExistence type="predicted"/>
<evidence type="ECO:0000256" key="1">
    <source>
        <dbReference type="ARBA" id="ARBA00004651"/>
    </source>
</evidence>
<dbReference type="InterPro" id="IPR020846">
    <property type="entry name" value="MFS_dom"/>
</dbReference>
<protein>
    <submittedName>
        <fullName evidence="8">MFS transporter</fullName>
    </submittedName>
</protein>